<feature type="region of interest" description="Disordered" evidence="3">
    <location>
        <begin position="362"/>
        <end position="384"/>
    </location>
</feature>
<dbReference type="Proteomes" id="UP000008311">
    <property type="component" value="Unassembled WGS sequence"/>
</dbReference>
<feature type="transmembrane region" description="Helical" evidence="4">
    <location>
        <begin position="536"/>
        <end position="555"/>
    </location>
</feature>
<evidence type="ECO:0000256" key="2">
    <source>
        <dbReference type="SAM" id="Coils"/>
    </source>
</evidence>
<proteinExistence type="predicted"/>
<dbReference type="AlphaFoldDB" id="B9RE46"/>
<feature type="coiled-coil region" evidence="2">
    <location>
        <begin position="63"/>
        <end position="148"/>
    </location>
</feature>
<evidence type="ECO:0000256" key="1">
    <source>
        <dbReference type="ARBA" id="ARBA00023054"/>
    </source>
</evidence>
<reference evidence="6" key="1">
    <citation type="journal article" date="2010" name="Nat. Biotechnol.">
        <title>Draft genome sequence of the oilseed species Ricinus communis.</title>
        <authorList>
            <person name="Chan A.P."/>
            <person name="Crabtree J."/>
            <person name="Zhao Q."/>
            <person name="Lorenzi H."/>
            <person name="Orvis J."/>
            <person name="Puiu D."/>
            <person name="Melake-Berhan A."/>
            <person name="Jones K.M."/>
            <person name="Redman J."/>
            <person name="Chen G."/>
            <person name="Cahoon E.B."/>
            <person name="Gedil M."/>
            <person name="Stanke M."/>
            <person name="Haas B.J."/>
            <person name="Wortman J.R."/>
            <person name="Fraser-Liggett C.M."/>
            <person name="Ravel J."/>
            <person name="Rabinowicz P.D."/>
        </authorList>
    </citation>
    <scope>NUCLEOTIDE SEQUENCE [LARGE SCALE GENOMIC DNA]</scope>
    <source>
        <strain evidence="6">cv. Hale</strain>
    </source>
</reference>
<dbReference type="InParanoid" id="B9RE46"/>
<dbReference type="InterPro" id="IPR040265">
    <property type="entry name" value="CHUP1/IPGA1-like"/>
</dbReference>
<accession>B9RE46</accession>
<dbReference type="EMBL" id="EQ973775">
    <property type="protein sequence ID" value="EEF50655.1"/>
    <property type="molecule type" value="Genomic_DNA"/>
</dbReference>
<feature type="region of interest" description="Disordered" evidence="3">
    <location>
        <begin position="452"/>
        <end position="505"/>
    </location>
</feature>
<dbReference type="PANTHER" id="PTHR31342:SF35">
    <property type="entry name" value="PROTEIN CHUP1, CHLOROPLASTIC-LIKE"/>
    <property type="match status" value="1"/>
</dbReference>
<dbReference type="eggNOG" id="ENOG502RY8I">
    <property type="taxonomic scope" value="Eukaryota"/>
</dbReference>
<protein>
    <submittedName>
        <fullName evidence="5">Actin binding protein, putative</fullName>
    </submittedName>
</protein>
<feature type="region of interest" description="Disordered" evidence="3">
    <location>
        <begin position="318"/>
        <end position="349"/>
    </location>
</feature>
<feature type="coiled-coil region" evidence="2">
    <location>
        <begin position="189"/>
        <end position="223"/>
    </location>
</feature>
<keyword evidence="1 2" id="KW-0175">Coiled coil</keyword>
<gene>
    <name evidence="5" type="ORF">RCOM_1618250</name>
</gene>
<keyword evidence="4" id="KW-0812">Transmembrane</keyword>
<sequence>MIFRLFQFLRKRKTLQPSTPQAEEMQKKEETLIESEVYEKSESLVGDRKLKNTREIDPLWKVVKEFQQRKVTLERKLMELYSLKKQLSYITLLRTNLEEKMVEIDKLNVIINSFRAESNNLQKEIKECMLAERQLEMANNIINKLQRKIDANGRHVKSHLMKLQEEVCGFQSDQLSDNDSALEERKQAVKGVELEFIEMRRTNKELELEKRELAVKLAAAQARMTSLSNLTESKIIAKIEEESSAFKYANEDLSKQVERLQNNRFDVVEELVYQRWLNACLRFEIQNYPSLSSNHNIHSSQRTQEKSEQLLIDDSISSRTSWTESEKNDSSSTTGSSSSSQRSSISKKSSLIHNIKKWGRSKDDWRSSSRSNPATRNGLIRRFSTSMVPSRPQIVSDERNHSGICTPFSEQKLQDLTKSVEATYVPRARRRVSFTDSARTILFSTCQEIQESVQGDSHNKETAMMSTSPVSGAELNREKQEISAANSGNSIDDNEHPVKKDNEDTKLESIKENAYIQKQRSRVPDMLRSENKFDPVTFVFIFCFVLLVLYLLLLLDLTEI</sequence>
<dbReference type="STRING" id="3988.B9RE46"/>
<keyword evidence="4" id="KW-0472">Membrane</keyword>
<keyword evidence="4" id="KW-1133">Transmembrane helix</keyword>
<organism evidence="5 6">
    <name type="scientific">Ricinus communis</name>
    <name type="common">Castor bean</name>
    <dbReference type="NCBI Taxonomy" id="3988"/>
    <lineage>
        <taxon>Eukaryota</taxon>
        <taxon>Viridiplantae</taxon>
        <taxon>Streptophyta</taxon>
        <taxon>Embryophyta</taxon>
        <taxon>Tracheophyta</taxon>
        <taxon>Spermatophyta</taxon>
        <taxon>Magnoliopsida</taxon>
        <taxon>eudicotyledons</taxon>
        <taxon>Gunneridae</taxon>
        <taxon>Pentapetalae</taxon>
        <taxon>rosids</taxon>
        <taxon>fabids</taxon>
        <taxon>Malpighiales</taxon>
        <taxon>Euphorbiaceae</taxon>
        <taxon>Acalyphoideae</taxon>
        <taxon>Acalypheae</taxon>
        <taxon>Ricinus</taxon>
    </lineage>
</organism>
<feature type="compositionally biased region" description="Low complexity" evidence="3">
    <location>
        <begin position="330"/>
        <end position="349"/>
    </location>
</feature>
<dbReference type="PANTHER" id="PTHR31342">
    <property type="entry name" value="PROTEIN CHUP1, CHLOROPLASTIC"/>
    <property type="match status" value="1"/>
</dbReference>
<keyword evidence="6" id="KW-1185">Reference proteome</keyword>
<dbReference type="GO" id="GO:0055028">
    <property type="term" value="C:cortical microtubule"/>
    <property type="evidence" value="ECO:0000318"/>
    <property type="project" value="GO_Central"/>
</dbReference>
<name>B9RE46_RICCO</name>
<evidence type="ECO:0000256" key="4">
    <source>
        <dbReference type="SAM" id="Phobius"/>
    </source>
</evidence>
<evidence type="ECO:0000313" key="6">
    <source>
        <dbReference type="Proteomes" id="UP000008311"/>
    </source>
</evidence>
<dbReference type="GO" id="GO:0072699">
    <property type="term" value="P:protein localization to cortical microtubule cytoskeleton"/>
    <property type="evidence" value="ECO:0000318"/>
    <property type="project" value="GO_Central"/>
</dbReference>
<feature type="compositionally biased region" description="Basic and acidic residues" evidence="3">
    <location>
        <begin position="493"/>
        <end position="505"/>
    </location>
</feature>
<evidence type="ECO:0000256" key="3">
    <source>
        <dbReference type="SAM" id="MobiDB-lite"/>
    </source>
</evidence>
<evidence type="ECO:0000313" key="5">
    <source>
        <dbReference type="EMBL" id="EEF50655.1"/>
    </source>
</evidence>